<evidence type="ECO:0000313" key="3">
    <source>
        <dbReference type="Proteomes" id="UP001201980"/>
    </source>
</evidence>
<feature type="region of interest" description="Disordered" evidence="1">
    <location>
        <begin position="531"/>
        <end position="579"/>
    </location>
</feature>
<protein>
    <submittedName>
        <fullName evidence="2">Uncharacterized protein</fullName>
    </submittedName>
</protein>
<feature type="compositionally biased region" description="Polar residues" evidence="1">
    <location>
        <begin position="617"/>
        <end position="630"/>
    </location>
</feature>
<feature type="region of interest" description="Disordered" evidence="1">
    <location>
        <begin position="148"/>
        <end position="177"/>
    </location>
</feature>
<feature type="compositionally biased region" description="Low complexity" evidence="1">
    <location>
        <begin position="545"/>
        <end position="563"/>
    </location>
</feature>
<dbReference type="Proteomes" id="UP001201980">
    <property type="component" value="Unassembled WGS sequence"/>
</dbReference>
<reference evidence="2" key="1">
    <citation type="submission" date="2022-07" db="EMBL/GenBank/DDBJ databases">
        <title>Draft genome sequence of Zalerion maritima ATCC 34329, a (micro)plastics degrading marine fungus.</title>
        <authorList>
            <person name="Paco A."/>
            <person name="Goncalves M.F.M."/>
            <person name="Rocha-Santos T.A.P."/>
            <person name="Alves A."/>
        </authorList>
    </citation>
    <scope>NUCLEOTIDE SEQUENCE</scope>
    <source>
        <strain evidence="2">ATCC 34329</strain>
    </source>
</reference>
<comment type="caution">
    <text evidence="2">The sequence shown here is derived from an EMBL/GenBank/DDBJ whole genome shotgun (WGS) entry which is preliminary data.</text>
</comment>
<sequence length="699" mass="79379">MSTSNDHNGFNLDVDELGELSPSQFDLFGDDLDLNLGSPNATVNPTFLSKGEPEITLPSPPRPSLDHGVEQLAEEAQLYPEPLSFDQTTASIPPTGGELIQDPIIGLDLSLDICLDDFQQHLNPNLTATPMSFDMDGGDDWMLGLHHQHPPELYDPSQLDSSRPNLAQPSAFNPIQNDTTLDYQASSSQEVPYATEPYIPSLGVNRGVAPSMGHPDFPIPTTEVNYYAEEHYPQPPLHKPSIMPGSSISSRGYRPPEQIKPSQVPSGNPIPHKRGGKNTPAEDFYPMWRFFDWGFTGRDANTPTFRYHKSGEWNNQLTFSKEELEFYFNQTASHLTMWIQHQPAQYTHRFAQGSYSMKCRFKDCLAKNRTILKGFWRVAFDERAQYDEPLESGTRYDPFLNAGYVHLYCLEKHFDLLDLHNRFIVKPDNRNLRFEERNPMKVARDYIELADVFTNWHCGRDNNRRKYGHDHPVSKRHKLWFQLTAALIQQEGGARKRTRQERGGVSLDKHMGDLKKYERLVDNRLQKQKNIRAQEKAEAAEEAARVASQRALGRRGSSPSGSSWHQSPTPEGQANVPQAAPQDMVGIKRSWHQDGFQPPAKRSRGVNPEVTYVQGPPVQQLNSAASQPQRINKRGPELSGHPYPLEPQNKNLKVTPGSYLPVDSDTLERYNLDYKRRYQLRFASAPPARPPKRGSLRRE</sequence>
<feature type="compositionally biased region" description="Polar residues" evidence="1">
    <location>
        <begin position="158"/>
        <end position="177"/>
    </location>
</feature>
<accession>A0AAD5RYS7</accession>
<gene>
    <name evidence="2" type="ORF">MKZ38_003730</name>
</gene>
<keyword evidence="3" id="KW-1185">Reference proteome</keyword>
<feature type="region of interest" description="Disordered" evidence="1">
    <location>
        <begin position="491"/>
        <end position="510"/>
    </location>
</feature>
<feature type="region of interest" description="Disordered" evidence="1">
    <location>
        <begin position="592"/>
        <end position="664"/>
    </location>
</feature>
<organism evidence="2 3">
    <name type="scientific">Zalerion maritima</name>
    <dbReference type="NCBI Taxonomy" id="339359"/>
    <lineage>
        <taxon>Eukaryota</taxon>
        <taxon>Fungi</taxon>
        <taxon>Dikarya</taxon>
        <taxon>Ascomycota</taxon>
        <taxon>Pezizomycotina</taxon>
        <taxon>Sordariomycetes</taxon>
        <taxon>Lulworthiomycetidae</taxon>
        <taxon>Lulworthiales</taxon>
        <taxon>Lulworthiaceae</taxon>
        <taxon>Zalerion</taxon>
    </lineage>
</organism>
<proteinExistence type="predicted"/>
<evidence type="ECO:0000256" key="1">
    <source>
        <dbReference type="SAM" id="MobiDB-lite"/>
    </source>
</evidence>
<name>A0AAD5RYS7_9PEZI</name>
<feature type="region of interest" description="Disordered" evidence="1">
    <location>
        <begin position="235"/>
        <end position="278"/>
    </location>
</feature>
<dbReference type="EMBL" id="JAKWBI020000021">
    <property type="protein sequence ID" value="KAJ2905942.1"/>
    <property type="molecule type" value="Genomic_DNA"/>
</dbReference>
<feature type="compositionally biased region" description="Basic and acidic residues" evidence="1">
    <location>
        <begin position="532"/>
        <end position="544"/>
    </location>
</feature>
<dbReference type="AlphaFoldDB" id="A0AAD5RYS7"/>
<feature type="compositionally biased region" description="Polar residues" evidence="1">
    <location>
        <begin position="564"/>
        <end position="576"/>
    </location>
</feature>
<evidence type="ECO:0000313" key="2">
    <source>
        <dbReference type="EMBL" id="KAJ2905942.1"/>
    </source>
</evidence>